<evidence type="ECO:0000259" key="2">
    <source>
        <dbReference type="Pfam" id="PF18197"/>
    </source>
</evidence>
<gene>
    <name evidence="3" type="ORF">HT102_10525</name>
</gene>
<accession>A0A927JD47</accession>
<dbReference type="AlphaFoldDB" id="A0A927JD47"/>
<reference evidence="3" key="1">
    <citation type="submission" date="2020-09" db="EMBL/GenBank/DDBJ databases">
        <title>Hoyosella lacisalsi sp. nov., a halotolerant actinobacterium isolated from soil of Lake Gudzhirganskoe.</title>
        <authorList>
            <person name="Yang Q."/>
            <person name="Guo P.Y."/>
            <person name="Liu S.W."/>
            <person name="Li F.N."/>
            <person name="Sun C.H."/>
        </authorList>
    </citation>
    <scope>NUCLEOTIDE SEQUENCE</scope>
    <source>
        <strain evidence="3">G463</strain>
    </source>
</reference>
<feature type="chain" id="PRO_5038116449" evidence="1">
    <location>
        <begin position="23"/>
        <end position="293"/>
    </location>
</feature>
<feature type="signal peptide" evidence="1">
    <location>
        <begin position="1"/>
        <end position="22"/>
    </location>
</feature>
<sequence>MRTTVLGGRALAATAITLAVLAAGCGNDDGEDSAEGTTATTPGATTTTAAAELPGAAVDRGPVVAVGEGEASTFVTVDAEDNPREVGIRLTEGALEGLPDEPDAPPTVWLLELPESAGSTMFNHVSLDWASSGHEPPGLFDKPHFDMHFYMVDETDVADIVPTDPEFGAKAANLPDEPYMPEGYMVPPEPPVEMQGVPNMGVHWLDSADELVPGEYVFESTLVMGSWDGEFTFVEPMITREWLLGKPSLEQDIPQPEAFTRDGYFPTTYSVDFDEDTSEYVITLGGLEERSSD</sequence>
<keyword evidence="4" id="KW-1185">Reference proteome</keyword>
<feature type="domain" description="TTHB210-like" evidence="2">
    <location>
        <begin position="78"/>
        <end position="129"/>
    </location>
</feature>
<dbReference type="Pfam" id="PF18197">
    <property type="entry name" value="TTHB210-like"/>
    <property type="match status" value="1"/>
</dbReference>
<dbReference type="InterPro" id="IPR040832">
    <property type="entry name" value="TTHB210-like_dom"/>
</dbReference>
<proteinExistence type="predicted"/>
<protein>
    <submittedName>
        <fullName evidence="3">DUF5602 domain-containing protein</fullName>
    </submittedName>
</protein>
<evidence type="ECO:0000313" key="4">
    <source>
        <dbReference type="Proteomes" id="UP000642993"/>
    </source>
</evidence>
<dbReference type="Proteomes" id="UP000642993">
    <property type="component" value="Unassembled WGS sequence"/>
</dbReference>
<comment type="caution">
    <text evidence="3">The sequence shown here is derived from an EMBL/GenBank/DDBJ whole genome shotgun (WGS) entry which is preliminary data.</text>
</comment>
<dbReference type="InterPro" id="IPR033786">
    <property type="entry name" value="TTHB210-like"/>
</dbReference>
<dbReference type="RefSeq" id="WP_192039372.1">
    <property type="nucleotide sequence ID" value="NZ_JACYWE010000005.1"/>
</dbReference>
<organism evidence="3 4">
    <name type="scientific">Lolliginicoccus lacisalsi</name>
    <dbReference type="NCBI Taxonomy" id="2742202"/>
    <lineage>
        <taxon>Bacteria</taxon>
        <taxon>Bacillati</taxon>
        <taxon>Actinomycetota</taxon>
        <taxon>Actinomycetes</taxon>
        <taxon>Mycobacteriales</taxon>
        <taxon>Hoyosellaceae</taxon>
        <taxon>Lolliginicoccus</taxon>
    </lineage>
</organism>
<dbReference type="PROSITE" id="PS51257">
    <property type="entry name" value="PROKAR_LIPOPROTEIN"/>
    <property type="match status" value="1"/>
</dbReference>
<evidence type="ECO:0000256" key="1">
    <source>
        <dbReference type="SAM" id="SignalP"/>
    </source>
</evidence>
<name>A0A927JD47_9ACTN</name>
<evidence type="ECO:0000313" key="3">
    <source>
        <dbReference type="EMBL" id="MBD8506923.1"/>
    </source>
</evidence>
<keyword evidence="1" id="KW-0732">Signal</keyword>
<dbReference type="EMBL" id="JACYWE010000005">
    <property type="protein sequence ID" value="MBD8506923.1"/>
    <property type="molecule type" value="Genomic_DNA"/>
</dbReference>
<dbReference type="CDD" id="cd11669">
    <property type="entry name" value="TTHB210-like"/>
    <property type="match status" value="1"/>
</dbReference>